<dbReference type="RefSeq" id="WP_167204590.1">
    <property type="nucleotide sequence ID" value="NZ_CP050063.1"/>
</dbReference>
<protein>
    <submittedName>
        <fullName evidence="2">Uncharacterized protein</fullName>
    </submittedName>
</protein>
<feature type="region of interest" description="Disordered" evidence="1">
    <location>
        <begin position="47"/>
        <end position="71"/>
    </location>
</feature>
<dbReference type="EMBL" id="CP050063">
    <property type="protein sequence ID" value="QIP11420.1"/>
    <property type="molecule type" value="Genomic_DNA"/>
</dbReference>
<evidence type="ECO:0000256" key="1">
    <source>
        <dbReference type="SAM" id="MobiDB-lite"/>
    </source>
</evidence>
<dbReference type="Proteomes" id="UP000501802">
    <property type="component" value="Chromosome"/>
</dbReference>
<name>A0A6G9AG42_9BACT</name>
<accession>A0A6G9AG42</accession>
<evidence type="ECO:0000313" key="3">
    <source>
        <dbReference type="Proteomes" id="UP000501802"/>
    </source>
</evidence>
<evidence type="ECO:0000313" key="2">
    <source>
        <dbReference type="EMBL" id="QIP11420.1"/>
    </source>
</evidence>
<sequence length="71" mass="8548">METTNKQQLEHIPTIKEQGSNVYKPEDIKRWGVERFLNEISPEEPFHFGIDFSEDENQRTDEILEEEKNRK</sequence>
<dbReference type="KEGG" id="spib:G8759_01595"/>
<keyword evidence="3" id="KW-1185">Reference proteome</keyword>
<gene>
    <name evidence="2" type="ORF">G8759_01595</name>
</gene>
<dbReference type="AlphaFoldDB" id="A0A6G9AG42"/>
<proteinExistence type="predicted"/>
<reference evidence="2 3" key="1">
    <citation type="submission" date="2020-03" db="EMBL/GenBank/DDBJ databases">
        <authorList>
            <person name="Kim M.K."/>
        </authorList>
    </citation>
    <scope>NUCLEOTIDE SEQUENCE [LARGE SCALE GENOMIC DNA]</scope>
    <source>
        <strain evidence="2 3">BT328</strain>
    </source>
</reference>
<organism evidence="2 3">
    <name type="scientific">Spirosoma aureum</name>
    <dbReference type="NCBI Taxonomy" id="2692134"/>
    <lineage>
        <taxon>Bacteria</taxon>
        <taxon>Pseudomonadati</taxon>
        <taxon>Bacteroidota</taxon>
        <taxon>Cytophagia</taxon>
        <taxon>Cytophagales</taxon>
        <taxon>Cytophagaceae</taxon>
        <taxon>Spirosoma</taxon>
    </lineage>
</organism>
<feature type="compositionally biased region" description="Basic and acidic residues" evidence="1">
    <location>
        <begin position="56"/>
        <end position="71"/>
    </location>
</feature>